<keyword evidence="2" id="KW-1185">Reference proteome</keyword>
<dbReference type="Proteomes" id="UP001375743">
    <property type="component" value="Unassembled WGS sequence"/>
</dbReference>
<name>A0ABU8XWV3_9PROT</name>
<dbReference type="RefSeq" id="WP_418161536.1">
    <property type="nucleotide sequence ID" value="NZ_JBBLZC010000032.1"/>
</dbReference>
<dbReference type="EMBL" id="JBBLZC010000032">
    <property type="protein sequence ID" value="MEK0085687.1"/>
    <property type="molecule type" value="Genomic_DNA"/>
</dbReference>
<comment type="caution">
    <text evidence="1">The sequence shown here is derived from an EMBL/GenBank/DDBJ whole genome shotgun (WGS) entry which is preliminary data.</text>
</comment>
<evidence type="ECO:0000313" key="1">
    <source>
        <dbReference type="EMBL" id="MEK0085687.1"/>
    </source>
</evidence>
<proteinExistence type="predicted"/>
<gene>
    <name evidence="1" type="ORF">U1T56_21250</name>
</gene>
<evidence type="ECO:0000313" key="2">
    <source>
        <dbReference type="Proteomes" id="UP001375743"/>
    </source>
</evidence>
<organism evidence="1 2">
    <name type="scientific">Benzoatithermus flavus</name>
    <dbReference type="NCBI Taxonomy" id="3108223"/>
    <lineage>
        <taxon>Bacteria</taxon>
        <taxon>Pseudomonadati</taxon>
        <taxon>Pseudomonadota</taxon>
        <taxon>Alphaproteobacteria</taxon>
        <taxon>Geminicoccales</taxon>
        <taxon>Geminicoccaceae</taxon>
        <taxon>Benzoatithermus</taxon>
    </lineage>
</organism>
<reference evidence="1 2" key="1">
    <citation type="submission" date="2024-01" db="EMBL/GenBank/DDBJ databases">
        <title>Multi-omics insights into the function and evolution of sodium benzoate biodegradation pathways in Benzoatithermus flavus gen. nov., sp. nov. from hot spring.</title>
        <authorList>
            <person name="Hu C.-J."/>
            <person name="Li W.-J."/>
        </authorList>
    </citation>
    <scope>NUCLEOTIDE SEQUENCE [LARGE SCALE GENOMIC DNA]</scope>
    <source>
        <strain evidence="1 2">SYSU G07066</strain>
    </source>
</reference>
<sequence length="83" mass="8563">MPTTRSNAKQRPTLAEIASLVGGEDATLHTAILATGATYAEIEQALMRAAGADEALGEASHPLEGPAAQVYELLTADEVGEND</sequence>
<protein>
    <submittedName>
        <fullName evidence="1">Uncharacterized protein</fullName>
    </submittedName>
</protein>
<accession>A0ABU8XWV3</accession>